<organism evidence="1 2">
    <name type="scientific">Nitratireductor mangrovi</name>
    <dbReference type="NCBI Taxonomy" id="2599600"/>
    <lineage>
        <taxon>Bacteria</taxon>
        <taxon>Pseudomonadati</taxon>
        <taxon>Pseudomonadota</taxon>
        <taxon>Alphaproteobacteria</taxon>
        <taxon>Hyphomicrobiales</taxon>
        <taxon>Phyllobacteriaceae</taxon>
        <taxon>Nitratireductor</taxon>
    </lineage>
</organism>
<protein>
    <submittedName>
        <fullName evidence="1">Uncharacterized protein</fullName>
    </submittedName>
</protein>
<evidence type="ECO:0000313" key="1">
    <source>
        <dbReference type="EMBL" id="QDY99099.1"/>
    </source>
</evidence>
<dbReference type="KEGG" id="niy:FQ775_01205"/>
<accession>A0A5B8KU67</accession>
<keyword evidence="2" id="KW-1185">Reference proteome</keyword>
<reference evidence="1" key="1">
    <citation type="submission" date="2020-04" db="EMBL/GenBank/DDBJ databases">
        <title>Nitratireductor sp. nov. isolated from mangrove soil.</title>
        <authorList>
            <person name="Ye Y."/>
        </authorList>
    </citation>
    <scope>NUCLEOTIDE SEQUENCE</scope>
    <source>
        <strain evidence="1">SY7</strain>
    </source>
</reference>
<name>A0A5B8KU67_9HYPH</name>
<proteinExistence type="predicted"/>
<dbReference type="AlphaFoldDB" id="A0A5B8KU67"/>
<dbReference type="Proteomes" id="UP000321389">
    <property type="component" value="Chromosome"/>
</dbReference>
<evidence type="ECO:0000313" key="2">
    <source>
        <dbReference type="Proteomes" id="UP000321389"/>
    </source>
</evidence>
<gene>
    <name evidence="1" type="ORF">FQ775_01205</name>
</gene>
<dbReference type="EMBL" id="CP042301">
    <property type="protein sequence ID" value="QDY99099.1"/>
    <property type="molecule type" value="Genomic_DNA"/>
</dbReference>
<sequence length="92" mass="10419">MVLRRECTAGAAPVALAWCGTEEPKADDGDFIAYDGSLAVGRVYIFRTPDRGVEWRWFAWFPCTPNSGLCRSRREAFVTLEDAFNLWRARTA</sequence>
<dbReference type="RefSeq" id="WP_146297749.1">
    <property type="nucleotide sequence ID" value="NZ_CP042301.2"/>
</dbReference>